<gene>
    <name evidence="2" type="ORF">L9F63_012663</name>
</gene>
<dbReference type="AlphaFoldDB" id="A0AAD8AC35"/>
<keyword evidence="3" id="KW-1185">Reference proteome</keyword>
<organism evidence="2 3">
    <name type="scientific">Diploptera punctata</name>
    <name type="common">Pacific beetle cockroach</name>
    <dbReference type="NCBI Taxonomy" id="6984"/>
    <lineage>
        <taxon>Eukaryota</taxon>
        <taxon>Metazoa</taxon>
        <taxon>Ecdysozoa</taxon>
        <taxon>Arthropoda</taxon>
        <taxon>Hexapoda</taxon>
        <taxon>Insecta</taxon>
        <taxon>Pterygota</taxon>
        <taxon>Neoptera</taxon>
        <taxon>Polyneoptera</taxon>
        <taxon>Dictyoptera</taxon>
        <taxon>Blattodea</taxon>
        <taxon>Blaberoidea</taxon>
        <taxon>Blaberidae</taxon>
        <taxon>Diplopterinae</taxon>
        <taxon>Diploptera</taxon>
    </lineage>
</organism>
<reference evidence="2" key="1">
    <citation type="journal article" date="2023" name="IScience">
        <title>Live-bearing cockroach genome reveals convergent evolutionary mechanisms linked to viviparity in insects and beyond.</title>
        <authorList>
            <person name="Fouks B."/>
            <person name="Harrison M.C."/>
            <person name="Mikhailova A.A."/>
            <person name="Marchal E."/>
            <person name="English S."/>
            <person name="Carruthers M."/>
            <person name="Jennings E.C."/>
            <person name="Chiamaka E.L."/>
            <person name="Frigard R.A."/>
            <person name="Pippel M."/>
            <person name="Attardo G.M."/>
            <person name="Benoit J.B."/>
            <person name="Bornberg-Bauer E."/>
            <person name="Tobe S.S."/>
        </authorList>
    </citation>
    <scope>NUCLEOTIDE SEQUENCE</scope>
    <source>
        <strain evidence="2">Stay&amp;Tobe</strain>
    </source>
</reference>
<proteinExistence type="predicted"/>
<evidence type="ECO:0000256" key="1">
    <source>
        <dbReference type="SAM" id="MobiDB-lite"/>
    </source>
</evidence>
<evidence type="ECO:0000313" key="3">
    <source>
        <dbReference type="Proteomes" id="UP001233999"/>
    </source>
</evidence>
<dbReference type="EMBL" id="JASPKZ010001995">
    <property type="protein sequence ID" value="KAJ9596330.1"/>
    <property type="molecule type" value="Genomic_DNA"/>
</dbReference>
<feature type="non-terminal residue" evidence="2">
    <location>
        <position position="1"/>
    </location>
</feature>
<comment type="caution">
    <text evidence="2">The sequence shown here is derived from an EMBL/GenBank/DDBJ whole genome shotgun (WGS) entry which is preliminary data.</text>
</comment>
<reference evidence="2" key="2">
    <citation type="submission" date="2023-05" db="EMBL/GenBank/DDBJ databases">
        <authorList>
            <person name="Fouks B."/>
        </authorList>
    </citation>
    <scope>NUCLEOTIDE SEQUENCE</scope>
    <source>
        <strain evidence="2">Stay&amp;Tobe</strain>
        <tissue evidence="2">Testes</tissue>
    </source>
</reference>
<sequence length="75" mass="7636">NPPSSLPSGLSTPNSPPDFVKTPNGTLERIHRSSSLTVDGSSNSTPQGGSPGSIVENYSVPRLKSQNSSAGDSPT</sequence>
<accession>A0AAD8AC35</accession>
<feature type="compositionally biased region" description="Polar residues" evidence="1">
    <location>
        <begin position="33"/>
        <end position="48"/>
    </location>
</feature>
<dbReference type="Proteomes" id="UP001233999">
    <property type="component" value="Unassembled WGS sequence"/>
</dbReference>
<feature type="compositionally biased region" description="Polar residues" evidence="1">
    <location>
        <begin position="64"/>
        <end position="75"/>
    </location>
</feature>
<feature type="compositionally biased region" description="Low complexity" evidence="1">
    <location>
        <begin position="1"/>
        <end position="13"/>
    </location>
</feature>
<feature type="region of interest" description="Disordered" evidence="1">
    <location>
        <begin position="1"/>
        <end position="75"/>
    </location>
</feature>
<protein>
    <submittedName>
        <fullName evidence="2">Uncharacterized protein</fullName>
    </submittedName>
</protein>
<name>A0AAD8AC35_DIPPU</name>
<evidence type="ECO:0000313" key="2">
    <source>
        <dbReference type="EMBL" id="KAJ9596330.1"/>
    </source>
</evidence>